<feature type="domain" description="Solute-binding protein family 3/N-terminal" evidence="8">
    <location>
        <begin position="59"/>
        <end position="275"/>
    </location>
</feature>
<evidence type="ECO:0000256" key="7">
    <source>
        <dbReference type="SAM" id="SignalP"/>
    </source>
</evidence>
<keyword evidence="10" id="KW-1185">Reference proteome</keyword>
<dbReference type="FunFam" id="3.40.190.10:FF:000050">
    <property type="entry name" value="Sulfonate ABC transporter substrate-binding protein"/>
    <property type="match status" value="1"/>
</dbReference>
<feature type="signal peptide" evidence="7">
    <location>
        <begin position="1"/>
        <end position="28"/>
    </location>
</feature>
<dbReference type="Gene3D" id="3.40.190.10">
    <property type="entry name" value="Periplasmic binding protein-like II"/>
    <property type="match status" value="2"/>
</dbReference>
<keyword evidence="3" id="KW-0813">Transport</keyword>
<feature type="chain" id="PRO_5002993703" description="Putative aliphatic sulfonates-binding protein" evidence="7">
    <location>
        <begin position="29"/>
        <end position="350"/>
    </location>
</feature>
<evidence type="ECO:0000256" key="6">
    <source>
        <dbReference type="ARBA" id="ARBA00070228"/>
    </source>
</evidence>
<evidence type="ECO:0000256" key="5">
    <source>
        <dbReference type="ARBA" id="ARBA00055538"/>
    </source>
</evidence>
<dbReference type="GO" id="GO:0042626">
    <property type="term" value="F:ATPase-coupled transmembrane transporter activity"/>
    <property type="evidence" value="ECO:0007669"/>
    <property type="project" value="InterPro"/>
</dbReference>
<evidence type="ECO:0000256" key="1">
    <source>
        <dbReference type="ARBA" id="ARBA00004418"/>
    </source>
</evidence>
<keyword evidence="4 7" id="KW-0732">Signal</keyword>
<evidence type="ECO:0000313" key="9">
    <source>
        <dbReference type="EMBL" id="ACV59852.1"/>
    </source>
</evidence>
<dbReference type="PANTHER" id="PTHR30024">
    <property type="entry name" value="ALIPHATIC SULFONATES-BINDING PROTEIN-RELATED"/>
    <property type="match status" value="1"/>
</dbReference>
<organism evidence="9 10">
    <name type="scientific">Alicyclobacillus acidocaldarius subsp. acidocaldarius (strain ATCC 27009 / DSM 446 / BCRC 14685 / JCM 5260 / KCTC 1825 / NBRC 15652 / NCIMB 11725 / NRRL B-14509 / 104-IA)</name>
    <name type="common">Bacillus acidocaldarius</name>
    <dbReference type="NCBI Taxonomy" id="521098"/>
    <lineage>
        <taxon>Bacteria</taxon>
        <taxon>Bacillati</taxon>
        <taxon>Bacillota</taxon>
        <taxon>Bacilli</taxon>
        <taxon>Bacillales</taxon>
        <taxon>Alicyclobacillaceae</taxon>
        <taxon>Alicyclobacillus</taxon>
    </lineage>
</organism>
<dbReference type="STRING" id="521098.Aaci_2848"/>
<reference evidence="10" key="1">
    <citation type="submission" date="2009-09" db="EMBL/GenBank/DDBJ databases">
        <title>The complete chromosome of Alicyclobacillus acidocaldarius subsp. acidocaldarius DSM 446.</title>
        <authorList>
            <consortium name="US DOE Joint Genome Institute (JGI-PGF)"/>
            <person name="Lucas S."/>
            <person name="Copeland A."/>
            <person name="Lapidus A."/>
            <person name="Glavina del Rio T."/>
            <person name="Dalin E."/>
            <person name="Tice H."/>
            <person name="Bruce D."/>
            <person name="Goodwin L."/>
            <person name="Pitluck S."/>
            <person name="Kyrpides N."/>
            <person name="Mavromatis K."/>
            <person name="Ivanova N."/>
            <person name="Ovchinnikova G."/>
            <person name="Chertkov O."/>
            <person name="Sims D."/>
            <person name="Brettin T."/>
            <person name="Detter J.C."/>
            <person name="Han C."/>
            <person name="Larimer F."/>
            <person name="Land M."/>
            <person name="Hauser L."/>
            <person name="Markowitz V."/>
            <person name="Cheng J.-F."/>
            <person name="Hugenholtz P."/>
            <person name="Woyke T."/>
            <person name="Wu D."/>
            <person name="Pukall R."/>
            <person name="Klenk H.-P."/>
            <person name="Eisen J.A."/>
        </authorList>
    </citation>
    <scope>NUCLEOTIDE SEQUENCE [LARGE SCALE GENOMIC DNA]</scope>
    <source>
        <strain evidence="10">ATCC 27009 / DSM 446 / BCRC 14685 / JCM 5260 / KCTC 1825 / NBRC 15652 / NCIMB 11725 / NRRL B-14509 / 104-IA</strain>
    </source>
</reference>
<evidence type="ECO:0000256" key="4">
    <source>
        <dbReference type="ARBA" id="ARBA00022729"/>
    </source>
</evidence>
<dbReference type="Pfam" id="PF09084">
    <property type="entry name" value="NMT1"/>
    <property type="match status" value="1"/>
</dbReference>
<proteinExistence type="inferred from homology"/>
<dbReference type="KEGG" id="aac:Aaci_2848"/>
<dbReference type="InterPro" id="IPR010067">
    <property type="entry name" value="ABC_SsuA_sub-bd"/>
</dbReference>
<comment type="similarity">
    <text evidence="2">Belongs to the bacterial solute-binding protein SsuA/TauA family.</text>
</comment>
<gene>
    <name evidence="9" type="ordered locus">Aaci_2848</name>
</gene>
<dbReference type="GO" id="GO:0016020">
    <property type="term" value="C:membrane"/>
    <property type="evidence" value="ECO:0007669"/>
    <property type="project" value="InterPro"/>
</dbReference>
<dbReference type="GO" id="GO:0042597">
    <property type="term" value="C:periplasmic space"/>
    <property type="evidence" value="ECO:0007669"/>
    <property type="project" value="UniProtKB-SubCell"/>
</dbReference>
<dbReference type="CDD" id="cd13557">
    <property type="entry name" value="PBP2_SsuA"/>
    <property type="match status" value="1"/>
</dbReference>
<sequence>MKRRDAFLISTFAVVLAGAGISAGFGHAQNRAGATAHTQATSLGEGVSKGAASTANRGVVRIGYQLDGTDIILKAKKWLDEDLQKKGYRVQWIQFVGGPQLLQAMNAGAIDFGETGDAPPIFAQAAGTPLLYLAHEPADPKGEAILVPPNSPIHTVKDLKGKTIALNKGSNVEYMLVQQLKKAGLTIHDVTLDFLTPPNARAAFEGGKVDAWAIWDPYEASAENTMHARAIADGTGVTNNYQFYYVTRSFAQQHPDIVQDYLSGLEQADEWVNQHKLDTAKLLAPQMDIDVTSLYQSFAKHRFGIEPITKDIVAEQQSIANEFYQLGLIPNPIRVQDDVWQGTFHLHKLP</sequence>
<dbReference type="SUPFAM" id="SSF53850">
    <property type="entry name" value="Periplasmic binding protein-like II"/>
    <property type="match status" value="1"/>
</dbReference>
<name>C8WUN6_ALIAD</name>
<evidence type="ECO:0000256" key="2">
    <source>
        <dbReference type="ARBA" id="ARBA00010742"/>
    </source>
</evidence>
<dbReference type="PANTHER" id="PTHR30024:SF42">
    <property type="entry name" value="ALIPHATIC SULFONATES-BINDING PROTEIN-RELATED"/>
    <property type="match status" value="1"/>
</dbReference>
<evidence type="ECO:0000259" key="8">
    <source>
        <dbReference type="SMART" id="SM00062"/>
    </source>
</evidence>
<dbReference type="InterPro" id="IPR001638">
    <property type="entry name" value="Solute-binding_3/MltF_N"/>
</dbReference>
<dbReference type="SMART" id="SM00062">
    <property type="entry name" value="PBPb"/>
    <property type="match status" value="1"/>
</dbReference>
<comment type="function">
    <text evidence="5">Part of a binding-protein-dependent transport system for aliphatic sulfonates. Putative binding protein.</text>
</comment>
<dbReference type="eggNOG" id="COG0715">
    <property type="taxonomic scope" value="Bacteria"/>
</dbReference>
<evidence type="ECO:0000256" key="3">
    <source>
        <dbReference type="ARBA" id="ARBA00022448"/>
    </source>
</evidence>
<evidence type="ECO:0000313" key="10">
    <source>
        <dbReference type="Proteomes" id="UP000001917"/>
    </source>
</evidence>
<dbReference type="HOGENOM" id="CLU_028871_2_0_9"/>
<dbReference type="NCBIfam" id="TIGR01728">
    <property type="entry name" value="SsuA_fam"/>
    <property type="match status" value="1"/>
</dbReference>
<dbReference type="Proteomes" id="UP000001917">
    <property type="component" value="Chromosome"/>
</dbReference>
<dbReference type="EMBL" id="CP001727">
    <property type="protein sequence ID" value="ACV59852.1"/>
    <property type="molecule type" value="Genomic_DNA"/>
</dbReference>
<reference evidence="9 10" key="2">
    <citation type="journal article" date="2010" name="Stand. Genomic Sci.">
        <title>Complete genome sequence of Alicyclobacillus acidocaldarius type strain (104-IA).</title>
        <authorList>
            <person name="Mavromatis K."/>
            <person name="Sikorski J."/>
            <person name="Lapidus A."/>
            <person name="Glavina Del Rio T."/>
            <person name="Copeland A."/>
            <person name="Tice H."/>
            <person name="Cheng J.F."/>
            <person name="Lucas S."/>
            <person name="Chen F."/>
            <person name="Nolan M."/>
            <person name="Bruce D."/>
            <person name="Goodwin L."/>
            <person name="Pitluck S."/>
            <person name="Ivanova N."/>
            <person name="Ovchinnikova G."/>
            <person name="Pati A."/>
            <person name="Chen A."/>
            <person name="Palaniappan K."/>
            <person name="Land M."/>
            <person name="Hauser L."/>
            <person name="Chang Y.J."/>
            <person name="Jeffries C.D."/>
            <person name="Chain P."/>
            <person name="Meincke L."/>
            <person name="Sims D."/>
            <person name="Chertkov O."/>
            <person name="Han C."/>
            <person name="Brettin T."/>
            <person name="Detter J.C."/>
            <person name="Wahrenburg C."/>
            <person name="Rohde M."/>
            <person name="Pukall R."/>
            <person name="Goker M."/>
            <person name="Bristow J."/>
            <person name="Eisen J.A."/>
            <person name="Markowitz V."/>
            <person name="Hugenholtz P."/>
            <person name="Klenk H.P."/>
            <person name="Kyrpides N.C."/>
        </authorList>
    </citation>
    <scope>NUCLEOTIDE SEQUENCE [LARGE SCALE GENOMIC DNA]</scope>
    <source>
        <strain evidence="10">ATCC 27009 / DSM 446 / BCRC 14685 / JCM 5260 / KCTC 1825 / NBRC 15652 / NCIMB 11725 / NRRL B-14509 / 104-IA</strain>
    </source>
</reference>
<dbReference type="InterPro" id="IPR015168">
    <property type="entry name" value="SsuA/THI5"/>
</dbReference>
<dbReference type="AlphaFoldDB" id="C8WUN6"/>
<comment type="subcellular location">
    <subcellularLocation>
        <location evidence="1">Periplasm</location>
    </subcellularLocation>
</comment>
<accession>C8WUN6</accession>
<protein>
    <recommendedName>
        <fullName evidence="6">Putative aliphatic sulfonates-binding protein</fullName>
    </recommendedName>
</protein>